<dbReference type="AlphaFoldDB" id="A0A336JMG4"/>
<dbReference type="EMBL" id="UFQQ01000009">
    <property type="protein sequence ID" value="SSW90860.1"/>
    <property type="molecule type" value="Genomic_DNA"/>
</dbReference>
<dbReference type="InterPro" id="IPR034756">
    <property type="entry name" value="T2SSM_b"/>
</dbReference>
<proteinExistence type="predicted"/>
<sequence>MTMIDRLKAKLARYPYLAVLLFTAVVAMCALATAGNVLDILQRRDAVIAASSILERLEARRPPPQAATADVGVPRGSSFVEGPSASVAAAALLQRLTGAIRRLRGNILSSQVDLQGPQAKAGFLMASASFELEQVALQPLLYDLEAGMPFLFVEQLVVQAPQGVSEGGKLKGTISVSGKWRGSK</sequence>
<evidence type="ECO:0000313" key="4">
    <source>
        <dbReference type="Proteomes" id="UP000256343"/>
    </source>
</evidence>
<protein>
    <submittedName>
        <fullName evidence="2">General secretion pathway protein M</fullName>
    </submittedName>
</protein>
<dbReference type="Pfam" id="PF10741">
    <property type="entry name" value="T2SSM_b"/>
    <property type="match status" value="1"/>
</dbReference>
<dbReference type="NCBIfam" id="NF040576">
    <property type="entry name" value="T2SS_GspM_XpsM"/>
    <property type="match status" value="1"/>
</dbReference>
<reference evidence="2 3" key="1">
    <citation type="submission" date="2017-08" db="EMBL/GenBank/DDBJ databases">
        <authorList>
            <person name="de Groot N.N."/>
        </authorList>
    </citation>
    <scope>NUCLEOTIDE SEQUENCE [LARGE SCALE GENOMIC DNA]</scope>
    <source>
        <strain evidence="2 3">JA575</strain>
    </source>
</reference>
<keyword evidence="4" id="KW-1185">Reference proteome</keyword>
<evidence type="ECO:0000313" key="2">
    <source>
        <dbReference type="EMBL" id="SSW90860.1"/>
    </source>
</evidence>
<name>A0A336JMG4_9BRAD</name>
<evidence type="ECO:0000313" key="1">
    <source>
        <dbReference type="EMBL" id="RED35170.1"/>
    </source>
</evidence>
<gene>
    <name evidence="1" type="ORF">BJ125_10914</name>
    <name evidence="2" type="ORF">SAMN05892882_10914</name>
</gene>
<evidence type="ECO:0000313" key="3">
    <source>
        <dbReference type="Proteomes" id="UP000252631"/>
    </source>
</evidence>
<accession>A0A336JMG4</accession>
<dbReference type="Proteomes" id="UP000252631">
    <property type="component" value="Unassembled WGS sequence"/>
</dbReference>
<dbReference type="EMBL" id="QRDT01000009">
    <property type="protein sequence ID" value="RED35170.1"/>
    <property type="molecule type" value="Genomic_DNA"/>
</dbReference>
<dbReference type="OrthoDB" id="8228433at2"/>
<dbReference type="Proteomes" id="UP000256343">
    <property type="component" value="Unassembled WGS sequence"/>
</dbReference>
<reference evidence="1 4" key="2">
    <citation type="submission" date="2018-07" db="EMBL/GenBank/DDBJ databases">
        <title>Genomic Encyclopedia of Archaeal and Bacterial Type Strains, Phase II (KMG-II): from individual species to whole genera.</title>
        <authorList>
            <person name="Goeker M."/>
        </authorList>
    </citation>
    <scope>NUCLEOTIDE SEQUENCE [LARGE SCALE GENOMIC DNA]</scope>
    <source>
        <strain evidence="1 4">JA575</strain>
    </source>
</reference>
<organism evidence="2 3">
    <name type="scientific">Rhodopseudomonas pentothenatexigens</name>
    <dbReference type="NCBI Taxonomy" id="999699"/>
    <lineage>
        <taxon>Bacteria</taxon>
        <taxon>Pseudomonadati</taxon>
        <taxon>Pseudomonadota</taxon>
        <taxon>Alphaproteobacteria</taxon>
        <taxon>Hyphomicrobiales</taxon>
        <taxon>Nitrobacteraceae</taxon>
        <taxon>Rhodopseudomonas</taxon>
    </lineage>
</organism>